<evidence type="ECO:0000313" key="10">
    <source>
        <dbReference type="Proteomes" id="UP000824023"/>
    </source>
</evidence>
<evidence type="ECO:0000256" key="6">
    <source>
        <dbReference type="SAM" id="SignalP"/>
    </source>
</evidence>
<feature type="domain" description="RagB/SusD" evidence="7">
    <location>
        <begin position="393"/>
        <end position="496"/>
    </location>
</feature>
<dbReference type="EMBL" id="DXCK01000016">
    <property type="protein sequence ID" value="HIZ00824.1"/>
    <property type="molecule type" value="Genomic_DNA"/>
</dbReference>
<dbReference type="SUPFAM" id="SSF48452">
    <property type="entry name" value="TPR-like"/>
    <property type="match status" value="1"/>
</dbReference>
<dbReference type="GO" id="GO:0009279">
    <property type="term" value="C:cell outer membrane"/>
    <property type="evidence" value="ECO:0007669"/>
    <property type="project" value="UniProtKB-SubCell"/>
</dbReference>
<gene>
    <name evidence="9" type="ORF">H9819_01040</name>
</gene>
<dbReference type="Pfam" id="PF07980">
    <property type="entry name" value="SusD_RagB"/>
    <property type="match status" value="1"/>
</dbReference>
<evidence type="ECO:0000256" key="2">
    <source>
        <dbReference type="ARBA" id="ARBA00006275"/>
    </source>
</evidence>
<dbReference type="Gene3D" id="1.25.40.390">
    <property type="match status" value="1"/>
</dbReference>
<dbReference type="AlphaFoldDB" id="A0A9D2A3T5"/>
<evidence type="ECO:0000256" key="1">
    <source>
        <dbReference type="ARBA" id="ARBA00004442"/>
    </source>
</evidence>
<evidence type="ECO:0000256" key="5">
    <source>
        <dbReference type="ARBA" id="ARBA00023237"/>
    </source>
</evidence>
<evidence type="ECO:0000313" key="9">
    <source>
        <dbReference type="EMBL" id="HIZ00824.1"/>
    </source>
</evidence>
<evidence type="ECO:0000256" key="3">
    <source>
        <dbReference type="ARBA" id="ARBA00022729"/>
    </source>
</evidence>
<evidence type="ECO:0000256" key="4">
    <source>
        <dbReference type="ARBA" id="ARBA00023136"/>
    </source>
</evidence>
<protein>
    <submittedName>
        <fullName evidence="9">RagB/SusD family nutrient uptake outer membrane protein</fullName>
    </submittedName>
</protein>
<dbReference type="InterPro" id="IPR033985">
    <property type="entry name" value="SusD-like_N"/>
</dbReference>
<proteinExistence type="inferred from homology"/>
<feature type="domain" description="SusD-like N-terminal" evidence="8">
    <location>
        <begin position="82"/>
        <end position="246"/>
    </location>
</feature>
<feature type="chain" id="PRO_5039698235" evidence="6">
    <location>
        <begin position="25"/>
        <end position="538"/>
    </location>
</feature>
<keyword evidence="5" id="KW-0998">Cell outer membrane</keyword>
<comment type="similarity">
    <text evidence="2">Belongs to the SusD family.</text>
</comment>
<comment type="caution">
    <text evidence="9">The sequence shown here is derived from an EMBL/GenBank/DDBJ whole genome shotgun (WGS) entry which is preliminary data.</text>
</comment>
<dbReference type="InterPro" id="IPR012944">
    <property type="entry name" value="SusD_RagB_dom"/>
</dbReference>
<name>A0A9D2A3T5_9BACE</name>
<reference evidence="9" key="1">
    <citation type="journal article" date="2021" name="PeerJ">
        <title>Extensive microbial diversity within the chicken gut microbiome revealed by metagenomics and culture.</title>
        <authorList>
            <person name="Gilroy R."/>
            <person name="Ravi A."/>
            <person name="Getino M."/>
            <person name="Pursley I."/>
            <person name="Horton D.L."/>
            <person name="Alikhan N.F."/>
            <person name="Baker D."/>
            <person name="Gharbi K."/>
            <person name="Hall N."/>
            <person name="Watson M."/>
            <person name="Adriaenssens E.M."/>
            <person name="Foster-Nyarko E."/>
            <person name="Jarju S."/>
            <person name="Secka A."/>
            <person name="Antonio M."/>
            <person name="Oren A."/>
            <person name="Chaudhuri R.R."/>
            <person name="La Ragione R."/>
            <person name="Hildebrand F."/>
            <person name="Pallen M.J."/>
        </authorList>
    </citation>
    <scope>NUCLEOTIDE SEQUENCE</scope>
    <source>
        <strain evidence="9">ChiHjej12B11-24981</strain>
    </source>
</reference>
<reference evidence="9" key="2">
    <citation type="submission" date="2021-04" db="EMBL/GenBank/DDBJ databases">
        <authorList>
            <person name="Gilroy R."/>
        </authorList>
    </citation>
    <scope>NUCLEOTIDE SEQUENCE</scope>
    <source>
        <strain evidence="9">ChiHjej12B11-24981</strain>
    </source>
</reference>
<evidence type="ECO:0000259" key="8">
    <source>
        <dbReference type="Pfam" id="PF14322"/>
    </source>
</evidence>
<dbReference type="InterPro" id="IPR011990">
    <property type="entry name" value="TPR-like_helical_dom_sf"/>
</dbReference>
<dbReference type="Proteomes" id="UP000824023">
    <property type="component" value="Unassembled WGS sequence"/>
</dbReference>
<dbReference type="PROSITE" id="PS51257">
    <property type="entry name" value="PROKAR_LIPOPROTEIN"/>
    <property type="match status" value="1"/>
</dbReference>
<dbReference type="Pfam" id="PF14322">
    <property type="entry name" value="SusD-like_3"/>
    <property type="match status" value="1"/>
</dbReference>
<keyword evidence="4" id="KW-0472">Membrane</keyword>
<sequence>MKTNIYKFLAGACLSSLLVTTAGCIEETFPTEVATEDQLAGSDKATSALLWAMPGVLNQISTIDDSYHWDWGYGSIMHIRDVMTEDMAVASSGYDWYQSWEQNLYQAESNIYPQFIWNYYWQAVLTTNKLIGALDEETASEAQMGYLAAAHAFRAMFYLDMARMFEFLPNKKTSAPNVEHLTVPIVDENTTEQDARNNPRVERETMAQFILSDLDFAETHIDKLEETANTLPHLAAVYGLKARLYMWLEEYGDAQTYARKAIDASQMAPMTEDQCLNTSSGFNNISCWIWGSQMVSEDNAVQTGLLNWCSWMSNETSFGYSGQAPYIQIGKSLYDRMSDTDFRKKMWKAPEGEMLDGETEFLTSASFGYFGDRLPEYASVKFRPAEGNPDDYTVGAATAYPLMRVEEMYFIEMEAAAQQGNAQAQTMLTDFMQQYRDPEYVINASGDELIDEIVFQKRIELWGEGLTFFDVKRLDMSVTRGYEGTNFTDAARFNTNGRPAWMNICIVQTEKNNNAALIGFENPDPSGTEELWIDPSED</sequence>
<evidence type="ECO:0000259" key="7">
    <source>
        <dbReference type="Pfam" id="PF07980"/>
    </source>
</evidence>
<organism evidence="9 10">
    <name type="scientific">Candidatus Bacteroides merdipullorum</name>
    <dbReference type="NCBI Taxonomy" id="2838474"/>
    <lineage>
        <taxon>Bacteria</taxon>
        <taxon>Pseudomonadati</taxon>
        <taxon>Bacteroidota</taxon>
        <taxon>Bacteroidia</taxon>
        <taxon>Bacteroidales</taxon>
        <taxon>Bacteroidaceae</taxon>
        <taxon>Bacteroides</taxon>
    </lineage>
</organism>
<accession>A0A9D2A3T5</accession>
<keyword evidence="3 6" id="KW-0732">Signal</keyword>
<feature type="signal peptide" evidence="6">
    <location>
        <begin position="1"/>
        <end position="24"/>
    </location>
</feature>
<comment type="subcellular location">
    <subcellularLocation>
        <location evidence="1">Cell outer membrane</location>
    </subcellularLocation>
</comment>